<keyword evidence="8" id="KW-0539">Nucleus</keyword>
<dbReference type="InterPro" id="IPR050331">
    <property type="entry name" value="Zinc_finger"/>
</dbReference>
<dbReference type="FunFam" id="3.30.160.60:FF:002127">
    <property type="entry name" value="Uncharacterized protein"/>
    <property type="match status" value="1"/>
</dbReference>
<dbReference type="AlphaFoldDB" id="A0AAN7SNL8"/>
<evidence type="ECO:0000256" key="3">
    <source>
        <dbReference type="ARBA" id="ARBA00022723"/>
    </source>
</evidence>
<dbReference type="GO" id="GO:0010468">
    <property type="term" value="P:regulation of gene expression"/>
    <property type="evidence" value="ECO:0007669"/>
    <property type="project" value="TreeGrafter"/>
</dbReference>
<dbReference type="EMBL" id="JARPUR010000004">
    <property type="protein sequence ID" value="KAK4878608.1"/>
    <property type="molecule type" value="Genomic_DNA"/>
</dbReference>
<dbReference type="GO" id="GO:0005634">
    <property type="term" value="C:nucleus"/>
    <property type="evidence" value="ECO:0007669"/>
    <property type="project" value="UniProtKB-SubCell"/>
</dbReference>
<dbReference type="SMART" id="SM00355">
    <property type="entry name" value="ZnF_C2H2"/>
    <property type="match status" value="6"/>
</dbReference>
<accession>A0AAN7SNL8</accession>
<dbReference type="Proteomes" id="UP001353858">
    <property type="component" value="Unassembled WGS sequence"/>
</dbReference>
<name>A0AAN7SNL8_9COLE</name>
<comment type="similarity">
    <text evidence="2">Belongs to the hunchback C2H2-type zinc-finger protein family.</text>
</comment>
<feature type="domain" description="C2H2-type" evidence="10">
    <location>
        <begin position="66"/>
        <end position="93"/>
    </location>
</feature>
<dbReference type="PROSITE" id="PS50157">
    <property type="entry name" value="ZINC_FINGER_C2H2_2"/>
    <property type="match status" value="5"/>
</dbReference>
<evidence type="ECO:0000256" key="5">
    <source>
        <dbReference type="ARBA" id="ARBA00022771"/>
    </source>
</evidence>
<comment type="subcellular location">
    <subcellularLocation>
        <location evidence="1">Nucleus</location>
    </subcellularLocation>
</comment>
<dbReference type="Pfam" id="PF13909">
    <property type="entry name" value="zf-H2C2_5"/>
    <property type="match status" value="2"/>
</dbReference>
<proteinExistence type="inferred from homology"/>
<dbReference type="FunFam" id="3.30.160.60:FF:000446">
    <property type="entry name" value="Zinc finger protein"/>
    <property type="match status" value="2"/>
</dbReference>
<evidence type="ECO:0000256" key="7">
    <source>
        <dbReference type="ARBA" id="ARBA00023125"/>
    </source>
</evidence>
<evidence type="ECO:0000256" key="2">
    <source>
        <dbReference type="ARBA" id="ARBA00007746"/>
    </source>
</evidence>
<dbReference type="SUPFAM" id="SSF57667">
    <property type="entry name" value="beta-beta-alpha zinc fingers"/>
    <property type="match status" value="4"/>
</dbReference>
<dbReference type="InterPro" id="IPR036236">
    <property type="entry name" value="Znf_C2H2_sf"/>
</dbReference>
<reference evidence="12" key="1">
    <citation type="submission" date="2023-01" db="EMBL/GenBank/DDBJ databases">
        <title>Key to firefly adult light organ development and bioluminescence: homeobox transcription factors regulate luciferase expression and transportation to peroxisome.</title>
        <authorList>
            <person name="Fu X."/>
        </authorList>
    </citation>
    <scope>NUCLEOTIDE SEQUENCE [LARGE SCALE GENOMIC DNA]</scope>
</reference>
<evidence type="ECO:0000256" key="6">
    <source>
        <dbReference type="ARBA" id="ARBA00022833"/>
    </source>
</evidence>
<dbReference type="GO" id="GO:0008270">
    <property type="term" value="F:zinc ion binding"/>
    <property type="evidence" value="ECO:0007669"/>
    <property type="project" value="UniProtKB-KW"/>
</dbReference>
<evidence type="ECO:0000256" key="8">
    <source>
        <dbReference type="ARBA" id="ARBA00023242"/>
    </source>
</evidence>
<keyword evidence="4" id="KW-0677">Repeat</keyword>
<dbReference type="InterPro" id="IPR013087">
    <property type="entry name" value="Znf_C2H2_type"/>
</dbReference>
<dbReference type="FunFam" id="3.30.160.60:FF:000614">
    <property type="entry name" value="Zinc finger protein 142"/>
    <property type="match status" value="1"/>
</dbReference>
<feature type="domain" description="C2H2-type" evidence="10">
    <location>
        <begin position="38"/>
        <end position="65"/>
    </location>
</feature>
<keyword evidence="3" id="KW-0479">Metal-binding</keyword>
<keyword evidence="7" id="KW-0238">DNA-binding</keyword>
<feature type="domain" description="C2H2-type" evidence="10">
    <location>
        <begin position="10"/>
        <end position="37"/>
    </location>
</feature>
<feature type="domain" description="C2H2-type" evidence="10">
    <location>
        <begin position="122"/>
        <end position="149"/>
    </location>
</feature>
<evidence type="ECO:0000256" key="4">
    <source>
        <dbReference type="ARBA" id="ARBA00022737"/>
    </source>
</evidence>
<keyword evidence="12" id="KW-1185">Reference proteome</keyword>
<evidence type="ECO:0000259" key="10">
    <source>
        <dbReference type="PROSITE" id="PS50157"/>
    </source>
</evidence>
<keyword evidence="5 9" id="KW-0863">Zinc-finger</keyword>
<evidence type="ECO:0000313" key="12">
    <source>
        <dbReference type="Proteomes" id="UP001353858"/>
    </source>
</evidence>
<dbReference type="FunFam" id="3.30.160.60:FF:002069">
    <property type="entry name" value="Uncharacterized protein"/>
    <property type="match status" value="1"/>
</dbReference>
<protein>
    <recommendedName>
        <fullName evidence="10">C2H2-type domain-containing protein</fullName>
    </recommendedName>
</protein>
<gene>
    <name evidence="11" type="ORF">RN001_011114</name>
</gene>
<dbReference type="GO" id="GO:0003677">
    <property type="term" value="F:DNA binding"/>
    <property type="evidence" value="ECO:0007669"/>
    <property type="project" value="UniProtKB-KW"/>
</dbReference>
<feature type="domain" description="C2H2-type" evidence="10">
    <location>
        <begin position="94"/>
        <end position="121"/>
    </location>
</feature>
<organism evidence="11 12">
    <name type="scientific">Aquatica leii</name>
    <dbReference type="NCBI Taxonomy" id="1421715"/>
    <lineage>
        <taxon>Eukaryota</taxon>
        <taxon>Metazoa</taxon>
        <taxon>Ecdysozoa</taxon>
        <taxon>Arthropoda</taxon>
        <taxon>Hexapoda</taxon>
        <taxon>Insecta</taxon>
        <taxon>Pterygota</taxon>
        <taxon>Neoptera</taxon>
        <taxon>Endopterygota</taxon>
        <taxon>Coleoptera</taxon>
        <taxon>Polyphaga</taxon>
        <taxon>Elateriformia</taxon>
        <taxon>Elateroidea</taxon>
        <taxon>Lampyridae</taxon>
        <taxon>Luciolinae</taxon>
        <taxon>Aquatica</taxon>
    </lineage>
</organism>
<evidence type="ECO:0000256" key="1">
    <source>
        <dbReference type="ARBA" id="ARBA00004123"/>
    </source>
</evidence>
<dbReference type="Pfam" id="PF00096">
    <property type="entry name" value="zf-C2H2"/>
    <property type="match status" value="3"/>
</dbReference>
<dbReference type="Gene3D" id="3.30.160.60">
    <property type="entry name" value="Classic Zinc Finger"/>
    <property type="match status" value="6"/>
</dbReference>
<dbReference type="PANTHER" id="PTHR16515">
    <property type="entry name" value="PR DOMAIN ZINC FINGER PROTEIN"/>
    <property type="match status" value="1"/>
</dbReference>
<keyword evidence="6" id="KW-0862">Zinc</keyword>
<evidence type="ECO:0000313" key="11">
    <source>
        <dbReference type="EMBL" id="KAK4878608.1"/>
    </source>
</evidence>
<comment type="caution">
    <text evidence="11">The sequence shown here is derived from an EMBL/GenBank/DDBJ whole genome shotgun (WGS) entry which is preliminary data.</text>
</comment>
<dbReference type="FunFam" id="3.30.160.60:FF:002319">
    <property type="entry name" value="Uncharacterized protein"/>
    <property type="match status" value="1"/>
</dbReference>
<dbReference type="PANTHER" id="PTHR16515:SF49">
    <property type="entry name" value="GASTRULA ZINC FINGER PROTEIN XLCGF49.1-LIKE-RELATED"/>
    <property type="match status" value="1"/>
</dbReference>
<sequence>MRKHTGEKPFQCSICDYSSRESGCLKIHMYKHTGEKPFKCNICDYCSITVSHLKMHMRKHTGEKPFQCNICDYSSSQSKDLKIHMRKHTGEKPFKCSICDYGSTTKSNLKTHMRKHTGEKPFKCNICDYCSTTKLGLERHMRTHTGEKPFECNICNYSCSQSGYLKIHMQICQKGKTSDSRRLQEVYSTEHEHLIEETLNKKNQKLVSDQSDKEFSKEFQEIHSRIDGVTSALTQLITENGEAVRLNEKTKEASEADIIKPLREWLVRAKFRRVQSKRIILQGREKYCFEKGKQNGHSTKDCVIPVNELICFKYKKPGQYAGDNEMVSKIDDCGSTNSIDKFLRLVRVNRLNVTLQIDPGSSVIE</sequence>
<evidence type="ECO:0000256" key="9">
    <source>
        <dbReference type="PROSITE-ProRule" id="PRU00042"/>
    </source>
</evidence>